<evidence type="ECO:0000256" key="2">
    <source>
        <dbReference type="ARBA" id="ARBA00023125"/>
    </source>
</evidence>
<dbReference type="Pfam" id="PF00356">
    <property type="entry name" value="LacI"/>
    <property type="match status" value="1"/>
</dbReference>
<dbReference type="SUPFAM" id="SSF47413">
    <property type="entry name" value="lambda repressor-like DNA-binding domains"/>
    <property type="match status" value="1"/>
</dbReference>
<keyword evidence="3" id="KW-0804">Transcription</keyword>
<organism evidence="5 6">
    <name type="scientific">Tessaracoccus flavescens</name>
    <dbReference type="NCBI Taxonomy" id="399497"/>
    <lineage>
        <taxon>Bacteria</taxon>
        <taxon>Bacillati</taxon>
        <taxon>Actinomycetota</taxon>
        <taxon>Actinomycetes</taxon>
        <taxon>Propionibacteriales</taxon>
        <taxon>Propionibacteriaceae</taxon>
        <taxon>Tessaracoccus</taxon>
    </lineage>
</organism>
<dbReference type="Gene3D" id="1.10.260.40">
    <property type="entry name" value="lambda repressor-like DNA-binding domains"/>
    <property type="match status" value="1"/>
</dbReference>
<dbReference type="KEGG" id="tfa:BW733_04435"/>
<name>A0A1Q2CVU3_9ACTN</name>
<keyword evidence="1" id="KW-0805">Transcription regulation</keyword>
<dbReference type="AlphaFoldDB" id="A0A1Q2CVU3"/>
<dbReference type="STRING" id="399497.BW733_04435"/>
<dbReference type="PANTHER" id="PTHR30146:SF153">
    <property type="entry name" value="LACTOSE OPERON REPRESSOR"/>
    <property type="match status" value="1"/>
</dbReference>
<gene>
    <name evidence="5" type="ORF">BW733_04435</name>
</gene>
<protein>
    <recommendedName>
        <fullName evidence="4">HTH lacI-type domain-containing protein</fullName>
    </recommendedName>
</protein>
<dbReference type="RefSeq" id="WP_077348238.1">
    <property type="nucleotide sequence ID" value="NZ_CP019607.1"/>
</dbReference>
<keyword evidence="2" id="KW-0238">DNA-binding</keyword>
<dbReference type="SUPFAM" id="SSF53822">
    <property type="entry name" value="Periplasmic binding protein-like I"/>
    <property type="match status" value="1"/>
</dbReference>
<dbReference type="InterPro" id="IPR028082">
    <property type="entry name" value="Peripla_BP_I"/>
</dbReference>
<dbReference type="Gene3D" id="3.40.50.2300">
    <property type="match status" value="2"/>
</dbReference>
<sequence>MPEPKLRLEEVAKRAGVSRATASKALNRRGDVSAATRERVLAAAKELGYRRTEPNEGSLPLIAWVADNLTTTYTLDILRGSASTAQEAGVGLVTQYTARQPGHVQPLSHEWFESISGREWLGAVVVTSRLSHAQLDRIRDLHLPVVAIDPANAVPADLPSIGATNWNGGVEATQHLVDLGHRRIGFVRGTEGSVPAVERMQGYISALSMNDLLQDPRLIAGSDFTYEEGVRAGLELLSLDKKIRPSALFVSSDLMALGVYSAARQLGLSIPDDVSIVGFDDSLLAGLATPGLTTVRQPLHDMGAAAVRTLIDLRAGRRVTAGPIRLATNLVLRGSTAPPA</sequence>
<dbReference type="CDD" id="cd06296">
    <property type="entry name" value="PBP1_CatR-like"/>
    <property type="match status" value="1"/>
</dbReference>
<dbReference type="InterPro" id="IPR010982">
    <property type="entry name" value="Lambda_DNA-bd_dom_sf"/>
</dbReference>
<dbReference type="PROSITE" id="PS50932">
    <property type="entry name" value="HTH_LACI_2"/>
    <property type="match status" value="1"/>
</dbReference>
<dbReference type="Pfam" id="PF13377">
    <property type="entry name" value="Peripla_BP_3"/>
    <property type="match status" value="1"/>
</dbReference>
<dbReference type="PANTHER" id="PTHR30146">
    <property type="entry name" value="LACI-RELATED TRANSCRIPTIONAL REPRESSOR"/>
    <property type="match status" value="1"/>
</dbReference>
<evidence type="ECO:0000256" key="1">
    <source>
        <dbReference type="ARBA" id="ARBA00023015"/>
    </source>
</evidence>
<proteinExistence type="predicted"/>
<dbReference type="GO" id="GO:0000976">
    <property type="term" value="F:transcription cis-regulatory region binding"/>
    <property type="evidence" value="ECO:0007669"/>
    <property type="project" value="TreeGrafter"/>
</dbReference>
<dbReference type="CDD" id="cd01392">
    <property type="entry name" value="HTH_LacI"/>
    <property type="match status" value="1"/>
</dbReference>
<evidence type="ECO:0000256" key="3">
    <source>
        <dbReference type="ARBA" id="ARBA00023163"/>
    </source>
</evidence>
<dbReference type="GO" id="GO:0003700">
    <property type="term" value="F:DNA-binding transcription factor activity"/>
    <property type="evidence" value="ECO:0007669"/>
    <property type="project" value="TreeGrafter"/>
</dbReference>
<dbReference type="EMBL" id="CP019607">
    <property type="protein sequence ID" value="AQP50194.1"/>
    <property type="molecule type" value="Genomic_DNA"/>
</dbReference>
<evidence type="ECO:0000313" key="5">
    <source>
        <dbReference type="EMBL" id="AQP50194.1"/>
    </source>
</evidence>
<dbReference type="Proteomes" id="UP000188235">
    <property type="component" value="Chromosome"/>
</dbReference>
<reference evidence="5 6" key="1">
    <citation type="journal article" date="2008" name="Int. J. Syst. Evol. Microbiol.">
        <title>Tessaracoccus flavescens sp. nov., isolated from marine sediment.</title>
        <authorList>
            <person name="Lee D.W."/>
            <person name="Lee S.D."/>
        </authorList>
    </citation>
    <scope>NUCLEOTIDE SEQUENCE [LARGE SCALE GENOMIC DNA]</scope>
    <source>
        <strain evidence="5 6">SST-39T</strain>
    </source>
</reference>
<feature type="domain" description="HTH lacI-type" evidence="4">
    <location>
        <begin position="6"/>
        <end position="51"/>
    </location>
</feature>
<evidence type="ECO:0000259" key="4">
    <source>
        <dbReference type="PROSITE" id="PS50932"/>
    </source>
</evidence>
<keyword evidence="6" id="KW-1185">Reference proteome</keyword>
<dbReference type="SMART" id="SM00354">
    <property type="entry name" value="HTH_LACI"/>
    <property type="match status" value="1"/>
</dbReference>
<dbReference type="InterPro" id="IPR000843">
    <property type="entry name" value="HTH_LacI"/>
</dbReference>
<dbReference type="PROSITE" id="PS00356">
    <property type="entry name" value="HTH_LACI_1"/>
    <property type="match status" value="1"/>
</dbReference>
<dbReference type="InterPro" id="IPR046335">
    <property type="entry name" value="LacI/GalR-like_sensor"/>
</dbReference>
<accession>A0A1Q2CVU3</accession>
<dbReference type="OrthoDB" id="3227375at2"/>
<evidence type="ECO:0000313" key="6">
    <source>
        <dbReference type="Proteomes" id="UP000188235"/>
    </source>
</evidence>